<feature type="non-terminal residue" evidence="2">
    <location>
        <position position="54"/>
    </location>
</feature>
<reference evidence="2 3" key="1">
    <citation type="submission" date="2020-02" db="EMBL/GenBank/DDBJ databases">
        <authorList>
            <person name="Ferguson B K."/>
        </authorList>
    </citation>
    <scope>NUCLEOTIDE SEQUENCE [LARGE SCALE GENOMIC DNA]</scope>
</reference>
<organism evidence="2 3">
    <name type="scientific">Trichogramma brassicae</name>
    <dbReference type="NCBI Taxonomy" id="86971"/>
    <lineage>
        <taxon>Eukaryota</taxon>
        <taxon>Metazoa</taxon>
        <taxon>Ecdysozoa</taxon>
        <taxon>Arthropoda</taxon>
        <taxon>Hexapoda</taxon>
        <taxon>Insecta</taxon>
        <taxon>Pterygota</taxon>
        <taxon>Neoptera</taxon>
        <taxon>Endopterygota</taxon>
        <taxon>Hymenoptera</taxon>
        <taxon>Apocrita</taxon>
        <taxon>Proctotrupomorpha</taxon>
        <taxon>Chalcidoidea</taxon>
        <taxon>Trichogrammatidae</taxon>
        <taxon>Trichogramma</taxon>
    </lineage>
</organism>
<sequence length="54" mass="6215">HLSIATIGGAKSRQWGAGRRSPPRMPQCYRTSTSVYGKLLDFQRQSQWSMERFV</sequence>
<dbReference type="EMBL" id="CADCXV010001366">
    <property type="protein sequence ID" value="CAB0043972.1"/>
    <property type="molecule type" value="Genomic_DNA"/>
</dbReference>
<feature type="non-terminal residue" evidence="2">
    <location>
        <position position="1"/>
    </location>
</feature>
<dbReference type="AlphaFoldDB" id="A0A6H5J3K4"/>
<name>A0A6H5J3K4_9HYME</name>
<dbReference type="Proteomes" id="UP000479190">
    <property type="component" value="Unassembled WGS sequence"/>
</dbReference>
<evidence type="ECO:0000256" key="1">
    <source>
        <dbReference type="SAM" id="MobiDB-lite"/>
    </source>
</evidence>
<accession>A0A6H5J3K4</accession>
<protein>
    <submittedName>
        <fullName evidence="2">Uncharacterized protein</fullName>
    </submittedName>
</protein>
<evidence type="ECO:0000313" key="2">
    <source>
        <dbReference type="EMBL" id="CAB0043972.1"/>
    </source>
</evidence>
<feature type="region of interest" description="Disordered" evidence="1">
    <location>
        <begin position="1"/>
        <end position="26"/>
    </location>
</feature>
<gene>
    <name evidence="2" type="ORF">TBRA_LOCUS15560</name>
</gene>
<proteinExistence type="predicted"/>
<evidence type="ECO:0000313" key="3">
    <source>
        <dbReference type="Proteomes" id="UP000479190"/>
    </source>
</evidence>
<keyword evidence="3" id="KW-1185">Reference proteome</keyword>